<sequence>MRSVDDELQCKHRKMTKKFHKRVFNVSPKHLNHNLPQPKAMIFKSMVDETWHAKNLDMEVVEGVDWLKGFYSRLRQGEIFDTDATYLKELKEWLEVGMCTSSESEDDTIKT</sequence>
<reference evidence="1 2" key="1">
    <citation type="submission" date="2014-04" db="EMBL/GenBank/DDBJ databases">
        <authorList>
            <consortium name="DOE Joint Genome Institute"/>
            <person name="Kuo A."/>
            <person name="Kohler A."/>
            <person name="Costa M.D."/>
            <person name="Nagy L.G."/>
            <person name="Floudas D."/>
            <person name="Copeland A."/>
            <person name="Barry K.W."/>
            <person name="Cichocki N."/>
            <person name="Veneault-Fourrey C."/>
            <person name="LaButti K."/>
            <person name="Lindquist E.A."/>
            <person name="Lipzen A."/>
            <person name="Lundell T."/>
            <person name="Morin E."/>
            <person name="Murat C."/>
            <person name="Sun H."/>
            <person name="Tunlid A."/>
            <person name="Henrissat B."/>
            <person name="Grigoriev I.V."/>
            <person name="Hibbett D.S."/>
            <person name="Martin F."/>
            <person name="Nordberg H.P."/>
            <person name="Cantor M.N."/>
            <person name="Hua S.X."/>
        </authorList>
    </citation>
    <scope>NUCLEOTIDE SEQUENCE [LARGE SCALE GENOMIC DNA]</scope>
    <source>
        <strain evidence="1 2">Marx 270</strain>
    </source>
</reference>
<organism evidence="1 2">
    <name type="scientific">Pisolithus tinctorius Marx 270</name>
    <dbReference type="NCBI Taxonomy" id="870435"/>
    <lineage>
        <taxon>Eukaryota</taxon>
        <taxon>Fungi</taxon>
        <taxon>Dikarya</taxon>
        <taxon>Basidiomycota</taxon>
        <taxon>Agaricomycotina</taxon>
        <taxon>Agaricomycetes</taxon>
        <taxon>Agaricomycetidae</taxon>
        <taxon>Boletales</taxon>
        <taxon>Sclerodermatineae</taxon>
        <taxon>Pisolithaceae</taxon>
        <taxon>Pisolithus</taxon>
    </lineage>
</organism>
<dbReference type="Proteomes" id="UP000054217">
    <property type="component" value="Unassembled WGS sequence"/>
</dbReference>
<dbReference type="EMBL" id="KN831948">
    <property type="protein sequence ID" value="KIO12036.1"/>
    <property type="molecule type" value="Genomic_DNA"/>
</dbReference>
<dbReference type="AlphaFoldDB" id="A0A0C3PSD4"/>
<reference evidence="2" key="2">
    <citation type="submission" date="2015-01" db="EMBL/GenBank/DDBJ databases">
        <title>Evolutionary Origins and Diversification of the Mycorrhizal Mutualists.</title>
        <authorList>
            <consortium name="DOE Joint Genome Institute"/>
            <consortium name="Mycorrhizal Genomics Consortium"/>
            <person name="Kohler A."/>
            <person name="Kuo A."/>
            <person name="Nagy L.G."/>
            <person name="Floudas D."/>
            <person name="Copeland A."/>
            <person name="Barry K.W."/>
            <person name="Cichocki N."/>
            <person name="Veneault-Fourrey C."/>
            <person name="LaButti K."/>
            <person name="Lindquist E.A."/>
            <person name="Lipzen A."/>
            <person name="Lundell T."/>
            <person name="Morin E."/>
            <person name="Murat C."/>
            <person name="Riley R."/>
            <person name="Ohm R."/>
            <person name="Sun H."/>
            <person name="Tunlid A."/>
            <person name="Henrissat B."/>
            <person name="Grigoriev I.V."/>
            <person name="Hibbett D.S."/>
            <person name="Martin F."/>
        </authorList>
    </citation>
    <scope>NUCLEOTIDE SEQUENCE [LARGE SCALE GENOMIC DNA]</scope>
    <source>
        <strain evidence="2">Marx 270</strain>
    </source>
</reference>
<protein>
    <submittedName>
        <fullName evidence="1">Uncharacterized protein</fullName>
    </submittedName>
</protein>
<dbReference type="HOGENOM" id="CLU_2159448_0_0_1"/>
<dbReference type="InParanoid" id="A0A0C3PSD4"/>
<dbReference type="OrthoDB" id="2659396at2759"/>
<gene>
    <name evidence="1" type="ORF">M404DRAFT_19863</name>
</gene>
<evidence type="ECO:0000313" key="1">
    <source>
        <dbReference type="EMBL" id="KIO12036.1"/>
    </source>
</evidence>
<name>A0A0C3PSD4_PISTI</name>
<keyword evidence="2" id="KW-1185">Reference proteome</keyword>
<evidence type="ECO:0000313" key="2">
    <source>
        <dbReference type="Proteomes" id="UP000054217"/>
    </source>
</evidence>
<proteinExistence type="predicted"/>
<accession>A0A0C3PSD4</accession>